<dbReference type="HOGENOM" id="CLU_717360_0_0_6"/>
<dbReference type="GO" id="GO:0006171">
    <property type="term" value="P:cAMP biosynthetic process"/>
    <property type="evidence" value="ECO:0007669"/>
    <property type="project" value="TreeGrafter"/>
</dbReference>
<organism evidence="3 4">
    <name type="scientific">Beggiatoa alba B18LD</name>
    <dbReference type="NCBI Taxonomy" id="395493"/>
    <lineage>
        <taxon>Bacteria</taxon>
        <taxon>Pseudomonadati</taxon>
        <taxon>Pseudomonadota</taxon>
        <taxon>Gammaproteobacteria</taxon>
        <taxon>Thiotrichales</taxon>
        <taxon>Thiotrichaceae</taxon>
        <taxon>Beggiatoa</taxon>
    </lineage>
</organism>
<dbReference type="PROSITE" id="PS50125">
    <property type="entry name" value="GUANYLATE_CYCLASE_2"/>
    <property type="match status" value="1"/>
</dbReference>
<gene>
    <name evidence="3" type="ORF">BegalDRAFT_0522</name>
</gene>
<accession>I3CCU7</accession>
<dbReference type="Gene3D" id="3.30.70.1230">
    <property type="entry name" value="Nucleotide cyclase"/>
    <property type="match status" value="1"/>
</dbReference>
<dbReference type="PANTHER" id="PTHR43081:SF1">
    <property type="entry name" value="ADENYLATE CYCLASE, TERMINAL-DIFFERENTIATION SPECIFIC"/>
    <property type="match status" value="1"/>
</dbReference>
<dbReference type="eggNOG" id="COG2114">
    <property type="taxonomic scope" value="Bacteria"/>
</dbReference>
<dbReference type="GO" id="GO:0035556">
    <property type="term" value="P:intracellular signal transduction"/>
    <property type="evidence" value="ECO:0007669"/>
    <property type="project" value="InterPro"/>
</dbReference>
<evidence type="ECO:0000313" key="3">
    <source>
        <dbReference type="EMBL" id="EIJ41440.1"/>
    </source>
</evidence>
<reference evidence="3 4" key="1">
    <citation type="submission" date="2011-11" db="EMBL/GenBank/DDBJ databases">
        <title>Improved High-Quality Draft sequence of Beggiatoa alba B18lD.</title>
        <authorList>
            <consortium name="US DOE Joint Genome Institute"/>
            <person name="Lucas S."/>
            <person name="Han J."/>
            <person name="Lapidus A."/>
            <person name="Cheng J.-F."/>
            <person name="Goodwin L."/>
            <person name="Pitluck S."/>
            <person name="Peters L."/>
            <person name="Mikhailova N."/>
            <person name="Held B."/>
            <person name="Detter J.C."/>
            <person name="Han C."/>
            <person name="Tapia R."/>
            <person name="Land M."/>
            <person name="Hauser L."/>
            <person name="Kyrpides N."/>
            <person name="Ivanova N."/>
            <person name="Pagani I."/>
            <person name="Samuel K."/>
            <person name="Teske A."/>
            <person name="Mueller J."/>
            <person name="Woyke T."/>
        </authorList>
    </citation>
    <scope>NUCLEOTIDE SEQUENCE [LARGE SCALE GENOMIC DNA]</scope>
    <source>
        <strain evidence="3 4">B18LD</strain>
    </source>
</reference>
<protein>
    <submittedName>
        <fullName evidence="3">Family 3 adenylate cyclase</fullName>
    </submittedName>
</protein>
<evidence type="ECO:0000256" key="1">
    <source>
        <dbReference type="SAM" id="Phobius"/>
    </source>
</evidence>
<keyword evidence="1" id="KW-0472">Membrane</keyword>
<feature type="transmembrane region" description="Helical" evidence="1">
    <location>
        <begin position="138"/>
        <end position="158"/>
    </location>
</feature>
<sequence length="407" mass="46360">MTQHPVAMNTALHHRLYGTPREFIIQEFFTNTVHFSIANIFLEFLIDGKAYFHEMALYILIFACITQSYYLGLQRYKGQPHPFLGNLIVPTLYTLAELSQNELFFFDKPNHIAMWGFAMAIGLLQSLRAYSSPAFERYLMILESVLRVNIILTMYWIYGILTDQNDYDLSSFFTEGSHTFLALTTTLIGIILGVAQYNAESFLRLLRTTSEQLRRYSEWFLGQDMLAVAVIDPNQLSLTRKERTLLFMDIRGFTRWSESHPPEIVVDMLNQYCATAEKIWINTTVIKVKLTGDEIMMVFPDPQTALTVAQQLKTQIATLLAPYQLGVGIGLHTGPLVEGLLGGNTLKAYDVIGDTVNTTKRICDHAQRDELLISQILFNKLLQKPLVQTQRTINMKGKAEPLPVISL</sequence>
<keyword evidence="1" id="KW-1133">Transmembrane helix</keyword>
<dbReference type="Pfam" id="PF00211">
    <property type="entry name" value="Guanylate_cyc"/>
    <property type="match status" value="1"/>
</dbReference>
<dbReference type="InterPro" id="IPR050697">
    <property type="entry name" value="Adenylyl/Guanylyl_Cyclase_3/4"/>
</dbReference>
<dbReference type="InterPro" id="IPR029787">
    <property type="entry name" value="Nucleotide_cyclase"/>
</dbReference>
<feature type="transmembrane region" description="Helical" evidence="1">
    <location>
        <begin position="178"/>
        <end position="197"/>
    </location>
</feature>
<dbReference type="InterPro" id="IPR001054">
    <property type="entry name" value="A/G_cyclase"/>
</dbReference>
<feature type="transmembrane region" description="Helical" evidence="1">
    <location>
        <begin position="51"/>
        <end position="71"/>
    </location>
</feature>
<dbReference type="STRING" id="395493.BegalDRAFT_0522"/>
<keyword evidence="4" id="KW-1185">Reference proteome</keyword>
<feature type="transmembrane region" description="Helical" evidence="1">
    <location>
        <begin position="112"/>
        <end position="131"/>
    </location>
</feature>
<evidence type="ECO:0000313" key="4">
    <source>
        <dbReference type="Proteomes" id="UP000005744"/>
    </source>
</evidence>
<evidence type="ECO:0000259" key="2">
    <source>
        <dbReference type="PROSITE" id="PS50125"/>
    </source>
</evidence>
<dbReference type="SMART" id="SM00044">
    <property type="entry name" value="CYCc"/>
    <property type="match status" value="1"/>
</dbReference>
<feature type="domain" description="Guanylate cyclase" evidence="2">
    <location>
        <begin position="244"/>
        <end position="363"/>
    </location>
</feature>
<dbReference type="CDD" id="cd07302">
    <property type="entry name" value="CHD"/>
    <property type="match status" value="1"/>
</dbReference>
<dbReference type="SUPFAM" id="SSF55073">
    <property type="entry name" value="Nucleotide cyclase"/>
    <property type="match status" value="1"/>
</dbReference>
<keyword evidence="1" id="KW-0812">Transmembrane</keyword>
<dbReference type="EMBL" id="JH600070">
    <property type="protein sequence ID" value="EIJ41440.1"/>
    <property type="molecule type" value="Genomic_DNA"/>
</dbReference>
<dbReference type="OrthoDB" id="6115136at2"/>
<dbReference type="AlphaFoldDB" id="I3CCU7"/>
<proteinExistence type="predicted"/>
<dbReference type="RefSeq" id="WP_002683391.1">
    <property type="nucleotide sequence ID" value="NZ_JH600070.1"/>
</dbReference>
<dbReference type="GO" id="GO:0004016">
    <property type="term" value="F:adenylate cyclase activity"/>
    <property type="evidence" value="ECO:0007669"/>
    <property type="project" value="UniProtKB-ARBA"/>
</dbReference>
<dbReference type="Proteomes" id="UP000005744">
    <property type="component" value="Unassembled WGS sequence"/>
</dbReference>
<name>I3CCU7_9GAMM</name>
<dbReference type="PANTHER" id="PTHR43081">
    <property type="entry name" value="ADENYLATE CYCLASE, TERMINAL-DIFFERENTIATION SPECIFIC-RELATED"/>
    <property type="match status" value="1"/>
</dbReference>